<dbReference type="PANTHER" id="PTHR30441:SF4">
    <property type="entry name" value="PROTEIN ASMA"/>
    <property type="match status" value="1"/>
</dbReference>
<name>A0ABY3T1W9_9GAMM</name>
<feature type="coiled-coil region" evidence="1">
    <location>
        <begin position="599"/>
        <end position="656"/>
    </location>
</feature>
<feature type="domain" description="AsmA" evidence="2">
    <location>
        <begin position="8"/>
        <end position="206"/>
    </location>
</feature>
<evidence type="ECO:0000256" key="1">
    <source>
        <dbReference type="SAM" id="Coils"/>
    </source>
</evidence>
<keyword evidence="4" id="KW-1185">Reference proteome</keyword>
<proteinExistence type="predicted"/>
<protein>
    <submittedName>
        <fullName evidence="3">AsmA family protein</fullName>
    </submittedName>
</protein>
<dbReference type="Proteomes" id="UP001054801">
    <property type="component" value="Chromosome"/>
</dbReference>
<dbReference type="Pfam" id="PF05170">
    <property type="entry name" value="AsmA"/>
    <property type="match status" value="2"/>
</dbReference>
<keyword evidence="1" id="KW-0175">Coiled coil</keyword>
<evidence type="ECO:0000313" key="4">
    <source>
        <dbReference type="Proteomes" id="UP001054801"/>
    </source>
</evidence>
<dbReference type="PANTHER" id="PTHR30441">
    <property type="entry name" value="DUF748 DOMAIN-CONTAINING PROTEIN"/>
    <property type="match status" value="1"/>
</dbReference>
<organism evidence="3 4">
    <name type="scientific">Thiothrix winogradskyi</name>
    <dbReference type="NCBI Taxonomy" id="96472"/>
    <lineage>
        <taxon>Bacteria</taxon>
        <taxon>Pseudomonadati</taxon>
        <taxon>Pseudomonadota</taxon>
        <taxon>Gammaproteobacteria</taxon>
        <taxon>Thiotrichales</taxon>
        <taxon>Thiotrichaceae</taxon>
        <taxon>Thiothrix</taxon>
    </lineage>
</organism>
<evidence type="ECO:0000313" key="3">
    <source>
        <dbReference type="EMBL" id="UJS24776.1"/>
    </source>
</evidence>
<dbReference type="InterPro" id="IPR052894">
    <property type="entry name" value="AsmA-related"/>
</dbReference>
<dbReference type="InterPro" id="IPR007844">
    <property type="entry name" value="AsmA"/>
</dbReference>
<reference evidence="3" key="1">
    <citation type="journal article" date="2022" name="Microorganisms">
        <title>Two New Species of Filamentous Sulfur Bacteria of the Genus Thiothrix, Thiothrix winogradskyi sp. nov. and 'Candidatus Thiothrix sulfatifontis' sp. nov.</title>
        <authorList>
            <person name="Ravin N.V."/>
            <person name="Rossetti S."/>
            <person name="Beletsky A.V."/>
            <person name="Kadnikov V.V."/>
            <person name="Rudenko T.S."/>
            <person name="Smolyakov D.D."/>
            <person name="Moskvitina M.I."/>
            <person name="Gureeva M.V."/>
            <person name="Mardanov A.V."/>
            <person name="Grabovich M.Y."/>
        </authorList>
    </citation>
    <scope>NUCLEOTIDE SEQUENCE</scope>
    <source>
        <strain evidence="3">CT3</strain>
    </source>
</reference>
<gene>
    <name evidence="3" type="ORF">L2Y54_01700</name>
</gene>
<evidence type="ECO:0000259" key="2">
    <source>
        <dbReference type="Pfam" id="PF05170"/>
    </source>
</evidence>
<sequence length="662" mass="73116">MPLLRPLAWLFALLLLIVAAIAVFALTFDANRYKPELAALVKEQTGRELDIDGDIHLSFYPDIALQLGQVKLGNAKGFANELFAETDSARVTVQFLPLLEQQLKINEVHLQGLKLNLHRNKNGKTNWQDLLPENSSKANASAGEAMTSLLGGMVITGVSVQDSQLHWQDDQQGKTVTLAPLNLQTGTFQPGKPVDLRLDAALTQNEPPLTMQLSLTTVAQLAENQEDFSLTDLRLQVKQPERLDTSLRGNLQGNLKKERASIPDLQADVILEGLGKVTLSSKLDVNLIKQQLNMTDLSINADVKSTEIPGGQLQQQSSGKLSLNLESGKGLLDLPNNVIKAAEQQLMGSLQVRDPLLPSRAVDGKFKAEQLSYPPFTLQQATLGVQFKEGQVKLTPTGTLFKGAYQGEINLDTLQTPATFSSEHTVKKLRTEELLFALTDDRLVTGALDMTAKLNSVAGDANVFKQNLNGTIDLTLNEGTIRDASFAQKTREVVKLFEKERVNAAGETEVTFTQLKGQWQVKQGVFHTDENVMLAPHFQVKGNGDVNIVDESLDFKLRISEKPKPDKADGLFAPLHIYGAWGKPSYELELDVLLKAIAQRELDKEKSKLKGRFETEKQEQLDALKQKGEAVKEGVQQDVQSEVDKLEQRLQDELKNKLKGLF</sequence>
<accession>A0ABY3T1W9</accession>
<dbReference type="RefSeq" id="WP_236499469.1">
    <property type="nucleotide sequence ID" value="NZ_CP091244.1"/>
</dbReference>
<feature type="domain" description="AsmA" evidence="2">
    <location>
        <begin position="276"/>
        <end position="527"/>
    </location>
</feature>
<dbReference type="EMBL" id="CP091244">
    <property type="protein sequence ID" value="UJS24776.1"/>
    <property type="molecule type" value="Genomic_DNA"/>
</dbReference>